<evidence type="ECO:0000256" key="1">
    <source>
        <dbReference type="ARBA" id="ARBA00022801"/>
    </source>
</evidence>
<protein>
    <submittedName>
        <fullName evidence="2">CAZy families GH3 protein</fullName>
    </submittedName>
</protein>
<dbReference type="SUPFAM" id="SSF51445">
    <property type="entry name" value="(Trans)glycosidases"/>
    <property type="match status" value="1"/>
</dbReference>
<dbReference type="InterPro" id="IPR036962">
    <property type="entry name" value="Glyco_hydro_3_N_sf"/>
</dbReference>
<proteinExistence type="predicted"/>
<name>A0A060CMF6_9FIRM</name>
<dbReference type="GO" id="GO:0004553">
    <property type="term" value="F:hydrolase activity, hydrolyzing O-glycosyl compounds"/>
    <property type="evidence" value="ECO:0007669"/>
    <property type="project" value="InterPro"/>
</dbReference>
<accession>A0A060CMF6</accession>
<keyword evidence="1" id="KW-0378">Hydrolase</keyword>
<dbReference type="GO" id="GO:0005975">
    <property type="term" value="P:carbohydrate metabolic process"/>
    <property type="evidence" value="ECO:0007669"/>
    <property type="project" value="InterPro"/>
</dbReference>
<sequence length="150" mass="16835">RANNFANYQQATAKPKKASMTKQQIATTKDLLHNDVKRSAGGQQVKTKNENIKLNKLRGKSFNDPLWKKFINQLPAKEMAKIVTYGGYQTLGDSKYGIQHAYNFDGPAGISSFFVKLNTTAYPCASMIASTWNKQLAYQRANQLVKKLQT</sequence>
<feature type="non-terminal residue" evidence="2">
    <location>
        <position position="1"/>
    </location>
</feature>
<organism evidence="2">
    <name type="scientific">uncultured Halanaerobium sp</name>
    <dbReference type="NCBI Taxonomy" id="262404"/>
    <lineage>
        <taxon>Bacteria</taxon>
        <taxon>Bacillati</taxon>
        <taxon>Bacillota</taxon>
        <taxon>Clostridia</taxon>
        <taxon>Halanaerobiales</taxon>
        <taxon>Halanaerobiaceae</taxon>
        <taxon>Halanaerobium</taxon>
        <taxon>environmental samples</taxon>
    </lineage>
</organism>
<dbReference type="InterPro" id="IPR001764">
    <property type="entry name" value="Glyco_hydro_3_N"/>
</dbReference>
<dbReference type="EMBL" id="KF126668">
    <property type="protein sequence ID" value="AIA94016.1"/>
    <property type="molecule type" value="Genomic_DNA"/>
</dbReference>
<reference evidence="2" key="1">
    <citation type="journal article" date="2013" name="Environ. Microbiol.">
        <title>Seasonally variable intestinal metagenomes of the red palm weevil (Rhynchophorus ferrugineus).</title>
        <authorList>
            <person name="Jia S."/>
            <person name="Zhang X."/>
            <person name="Zhang G."/>
            <person name="Yin A."/>
            <person name="Zhang S."/>
            <person name="Li F."/>
            <person name="Wang L."/>
            <person name="Zhao D."/>
            <person name="Yun Q."/>
            <person name="Tala"/>
            <person name="Wang J."/>
            <person name="Sun G."/>
            <person name="Baabdullah M."/>
            <person name="Yu X."/>
            <person name="Hu S."/>
            <person name="Al-Mssallem I.S."/>
            <person name="Yu J."/>
        </authorList>
    </citation>
    <scope>NUCLEOTIDE SEQUENCE</scope>
</reference>
<dbReference type="InterPro" id="IPR017853">
    <property type="entry name" value="GH"/>
</dbReference>
<dbReference type="Gene3D" id="3.20.20.300">
    <property type="entry name" value="Glycoside hydrolase, family 3, N-terminal domain"/>
    <property type="match status" value="1"/>
</dbReference>
<dbReference type="PRINTS" id="PR00133">
    <property type="entry name" value="GLHYDRLASE3"/>
</dbReference>
<dbReference type="AlphaFoldDB" id="A0A060CMF6"/>
<evidence type="ECO:0000313" key="2">
    <source>
        <dbReference type="EMBL" id="AIA94016.1"/>
    </source>
</evidence>